<dbReference type="PROSITE" id="PS51757">
    <property type="entry name" value="TH1"/>
    <property type="match status" value="1"/>
</dbReference>
<dbReference type="GO" id="GO:0016459">
    <property type="term" value="C:myosin complex"/>
    <property type="evidence" value="ECO:0007669"/>
    <property type="project" value="UniProtKB-KW"/>
</dbReference>
<dbReference type="FunFam" id="1.20.58.530:FF:000004">
    <property type="entry name" value="Unconventional myosin ID"/>
    <property type="match status" value="1"/>
</dbReference>
<evidence type="ECO:0000259" key="9">
    <source>
        <dbReference type="PROSITE" id="PS51757"/>
    </source>
</evidence>
<dbReference type="Pfam" id="PF06017">
    <property type="entry name" value="Myosin_TH1"/>
    <property type="match status" value="1"/>
</dbReference>
<dbReference type="SMART" id="SM00242">
    <property type="entry name" value="MYSc"/>
    <property type="match status" value="1"/>
</dbReference>
<dbReference type="GO" id="GO:0005524">
    <property type="term" value="F:ATP binding"/>
    <property type="evidence" value="ECO:0007669"/>
    <property type="project" value="UniProtKB-UniRule"/>
</dbReference>
<evidence type="ECO:0000313" key="11">
    <source>
        <dbReference type="Proteomes" id="UP000013827"/>
    </source>
</evidence>
<accession>A0A0D3J9K7</accession>
<feature type="domain" description="TH1" evidence="9">
    <location>
        <begin position="717"/>
        <end position="906"/>
    </location>
</feature>
<evidence type="ECO:0000256" key="5">
    <source>
        <dbReference type="ARBA" id="ARBA00023175"/>
    </source>
</evidence>
<evidence type="ECO:0000313" key="10">
    <source>
        <dbReference type="EnsemblProtists" id="EOD20192"/>
    </source>
</evidence>
<dbReference type="InterPro" id="IPR010926">
    <property type="entry name" value="Myosin_TH1"/>
</dbReference>
<keyword evidence="2 7" id="KW-0547">Nucleotide-binding</keyword>
<evidence type="ECO:0000256" key="6">
    <source>
        <dbReference type="ARBA" id="ARBA00023203"/>
    </source>
</evidence>
<reference evidence="11" key="1">
    <citation type="journal article" date="2013" name="Nature">
        <title>Pan genome of the phytoplankton Emiliania underpins its global distribution.</title>
        <authorList>
            <person name="Read B.A."/>
            <person name="Kegel J."/>
            <person name="Klute M.J."/>
            <person name="Kuo A."/>
            <person name="Lefebvre S.C."/>
            <person name="Maumus F."/>
            <person name="Mayer C."/>
            <person name="Miller J."/>
            <person name="Monier A."/>
            <person name="Salamov A."/>
            <person name="Young J."/>
            <person name="Aguilar M."/>
            <person name="Claverie J.M."/>
            <person name="Frickenhaus S."/>
            <person name="Gonzalez K."/>
            <person name="Herman E.K."/>
            <person name="Lin Y.C."/>
            <person name="Napier J."/>
            <person name="Ogata H."/>
            <person name="Sarno A.F."/>
            <person name="Shmutz J."/>
            <person name="Schroeder D."/>
            <person name="de Vargas C."/>
            <person name="Verret F."/>
            <person name="von Dassow P."/>
            <person name="Valentin K."/>
            <person name="Van de Peer Y."/>
            <person name="Wheeler G."/>
            <person name="Dacks J.B."/>
            <person name="Delwiche C.F."/>
            <person name="Dyhrman S.T."/>
            <person name="Glockner G."/>
            <person name="John U."/>
            <person name="Richards T."/>
            <person name="Worden A.Z."/>
            <person name="Zhang X."/>
            <person name="Grigoriev I.V."/>
            <person name="Allen A.E."/>
            <person name="Bidle K."/>
            <person name="Borodovsky M."/>
            <person name="Bowler C."/>
            <person name="Brownlee C."/>
            <person name="Cock J.M."/>
            <person name="Elias M."/>
            <person name="Gladyshev V.N."/>
            <person name="Groth M."/>
            <person name="Guda C."/>
            <person name="Hadaegh A."/>
            <person name="Iglesias-Rodriguez M.D."/>
            <person name="Jenkins J."/>
            <person name="Jones B.M."/>
            <person name="Lawson T."/>
            <person name="Leese F."/>
            <person name="Lindquist E."/>
            <person name="Lobanov A."/>
            <person name="Lomsadze A."/>
            <person name="Malik S.B."/>
            <person name="Marsh M.E."/>
            <person name="Mackinder L."/>
            <person name="Mock T."/>
            <person name="Mueller-Roeber B."/>
            <person name="Pagarete A."/>
            <person name="Parker M."/>
            <person name="Probert I."/>
            <person name="Quesneville H."/>
            <person name="Raines C."/>
            <person name="Rensing S.A."/>
            <person name="Riano-Pachon D.M."/>
            <person name="Richier S."/>
            <person name="Rokitta S."/>
            <person name="Shiraiwa Y."/>
            <person name="Soanes D.M."/>
            <person name="van der Giezen M."/>
            <person name="Wahlund T.M."/>
            <person name="Williams B."/>
            <person name="Wilson W."/>
            <person name="Wolfe G."/>
            <person name="Wurch L.L."/>
        </authorList>
    </citation>
    <scope>NUCLEOTIDE SEQUENCE</scope>
</reference>
<dbReference type="GO" id="GO:0005886">
    <property type="term" value="C:plasma membrane"/>
    <property type="evidence" value="ECO:0007669"/>
    <property type="project" value="TreeGrafter"/>
</dbReference>
<dbReference type="Gene3D" id="1.20.58.530">
    <property type="match status" value="1"/>
</dbReference>
<evidence type="ECO:0000259" key="8">
    <source>
        <dbReference type="PROSITE" id="PS51456"/>
    </source>
</evidence>
<evidence type="ECO:0008006" key="12">
    <source>
        <dbReference type="Google" id="ProtNLM"/>
    </source>
</evidence>
<dbReference type="Pfam" id="PF00063">
    <property type="entry name" value="Myosin_head"/>
    <property type="match status" value="1"/>
</dbReference>
<comment type="similarity">
    <text evidence="1 7">Belongs to the TRAFAC class myosin-kinesin ATPase superfamily. Myosin family.</text>
</comment>
<dbReference type="Gene3D" id="3.40.850.10">
    <property type="entry name" value="Kinesin motor domain"/>
    <property type="match status" value="1"/>
</dbReference>
<keyword evidence="6 7" id="KW-0009">Actin-binding</keyword>
<proteinExistence type="inferred from homology"/>
<dbReference type="PANTHER" id="PTHR13140">
    <property type="entry name" value="MYOSIN"/>
    <property type="match status" value="1"/>
</dbReference>
<dbReference type="PRINTS" id="PR00193">
    <property type="entry name" value="MYOSINHEAVY"/>
</dbReference>
<evidence type="ECO:0000256" key="2">
    <source>
        <dbReference type="ARBA" id="ARBA00022741"/>
    </source>
</evidence>
<dbReference type="PANTHER" id="PTHR13140:SF729">
    <property type="entry name" value="UNCONVENTIONAL MYOSIN-IE"/>
    <property type="match status" value="1"/>
</dbReference>
<dbReference type="InterPro" id="IPR036961">
    <property type="entry name" value="Kinesin_motor_dom_sf"/>
</dbReference>
<evidence type="ECO:0000256" key="3">
    <source>
        <dbReference type="ARBA" id="ARBA00022840"/>
    </source>
</evidence>
<evidence type="ECO:0000256" key="1">
    <source>
        <dbReference type="ARBA" id="ARBA00008314"/>
    </source>
</evidence>
<keyword evidence="11" id="KW-1185">Reference proteome</keyword>
<evidence type="ECO:0000256" key="4">
    <source>
        <dbReference type="ARBA" id="ARBA00023123"/>
    </source>
</evidence>
<dbReference type="Gene3D" id="1.20.5.4820">
    <property type="match status" value="1"/>
</dbReference>
<keyword evidence="4 7" id="KW-0518">Myosin</keyword>
<dbReference type="GO" id="GO:0006897">
    <property type="term" value="P:endocytosis"/>
    <property type="evidence" value="ECO:0007669"/>
    <property type="project" value="TreeGrafter"/>
</dbReference>
<feature type="domain" description="Myosin motor" evidence="8">
    <location>
        <begin position="1"/>
        <end position="680"/>
    </location>
</feature>
<dbReference type="Gene3D" id="1.10.10.820">
    <property type="match status" value="1"/>
</dbReference>
<dbReference type="GO" id="GO:0007015">
    <property type="term" value="P:actin filament organization"/>
    <property type="evidence" value="ECO:0007669"/>
    <property type="project" value="TreeGrafter"/>
</dbReference>
<name>A0A0D3J9K7_EMIH1</name>
<organism evidence="10 11">
    <name type="scientific">Emiliania huxleyi (strain CCMP1516)</name>
    <dbReference type="NCBI Taxonomy" id="280463"/>
    <lineage>
        <taxon>Eukaryota</taxon>
        <taxon>Haptista</taxon>
        <taxon>Haptophyta</taxon>
        <taxon>Prymnesiophyceae</taxon>
        <taxon>Isochrysidales</taxon>
        <taxon>Noelaerhabdaceae</taxon>
        <taxon>Emiliania</taxon>
    </lineage>
</organism>
<comment type="caution">
    <text evidence="7">Lacks conserved residue(s) required for the propagation of feature annotation.</text>
</comment>
<dbReference type="PROSITE" id="PS51456">
    <property type="entry name" value="MYOSIN_MOTOR"/>
    <property type="match status" value="1"/>
</dbReference>
<protein>
    <recommendedName>
        <fullName evidence="12">Myosin motor domain-containing protein</fullName>
    </recommendedName>
</protein>
<dbReference type="InterPro" id="IPR001609">
    <property type="entry name" value="Myosin_head_motor_dom-like"/>
</dbReference>
<dbReference type="Gene3D" id="1.20.120.720">
    <property type="entry name" value="Myosin VI head, motor domain, U50 subdomain"/>
    <property type="match status" value="1"/>
</dbReference>
<dbReference type="STRING" id="2903.A0A0D3J9K7"/>
<dbReference type="GO" id="GO:0000146">
    <property type="term" value="F:microfilament motor activity"/>
    <property type="evidence" value="ECO:0007669"/>
    <property type="project" value="TreeGrafter"/>
</dbReference>
<dbReference type="Proteomes" id="UP000013827">
    <property type="component" value="Unassembled WGS sequence"/>
</dbReference>
<dbReference type="GO" id="GO:0051015">
    <property type="term" value="F:actin filament binding"/>
    <property type="evidence" value="ECO:0007669"/>
    <property type="project" value="TreeGrafter"/>
</dbReference>
<feature type="binding site" evidence="7">
    <location>
        <begin position="80"/>
        <end position="87"/>
    </location>
    <ligand>
        <name>ATP</name>
        <dbReference type="ChEBI" id="CHEBI:30616"/>
    </ligand>
</feature>
<dbReference type="EnsemblProtists" id="EOD20192">
    <property type="protein sequence ID" value="EOD20192"/>
    <property type="gene ID" value="EMIHUDRAFT_75288"/>
</dbReference>
<dbReference type="InterPro" id="IPR027417">
    <property type="entry name" value="P-loop_NTPase"/>
</dbReference>
<keyword evidence="3 7" id="KW-0067">ATP-binding</keyword>
<dbReference type="PaxDb" id="2903-EOD20192"/>
<dbReference type="AlphaFoldDB" id="A0A0D3J9K7"/>
<keyword evidence="5 7" id="KW-0505">Motor protein</keyword>
<dbReference type="SUPFAM" id="SSF52540">
    <property type="entry name" value="P-loop containing nucleoside triphosphate hydrolases"/>
    <property type="match status" value="1"/>
</dbReference>
<dbReference type="GO" id="GO:0005737">
    <property type="term" value="C:cytoplasm"/>
    <property type="evidence" value="ECO:0007669"/>
    <property type="project" value="TreeGrafter"/>
</dbReference>
<evidence type="ECO:0000256" key="7">
    <source>
        <dbReference type="PROSITE-ProRule" id="PRU00782"/>
    </source>
</evidence>
<dbReference type="eggNOG" id="KOG0162">
    <property type="taxonomic scope" value="Eukaryota"/>
</dbReference>
<reference evidence="10" key="2">
    <citation type="submission" date="2024-10" db="UniProtKB">
        <authorList>
            <consortium name="EnsemblProtists"/>
        </authorList>
    </citation>
    <scope>IDENTIFICATION</scope>
</reference>
<sequence>MQAGFKQDKIYTFIGPVLVSVNPFKQAAIQRIRGMYSAETMRKYSGRQSFELPPHVYTIAESAYRALLRSSKGQCILITGESGAGKTEAAKRVMEYVMAAAAAARPSAKATGREVQDLLLQSNPLLEAFGNAKTVRNENSSRFGKYVEIFFDYQGQPLGGRVSKFLLEKSRVCVPGKGERSFHIFYQLLAMGGDGGDGSSCVLHALGELQAYSYLARSGTTQVAGLSDADEWSATAEALTTLGFSPERQTQLMELVAAVLAIGNISFQSNRAAGQVLAKTDSQAAVVHQEDSLKVAAAALKVDPRKLASALTNRTIATGIDRMSTPLDAAQSAHARDALAKALYARAFDALVEQVNRAVAPPPHAELTLGVLDIYGFEIFEANSFEQLCINFANEKLQQLFIEFTLRAEQAEYAAEGVAWTPVEFFNNCVVVELIEGSRPAGVLLWLDEECVVPKGTDASFLTKLASNLSKHPHLEVSKDQAARTFTIKHYAGDVAYAADGLIEKNKDLAYRNQIEMLSESASPLIAELFPAATRGKTSAKKIETAGAQFRKQMDALAATIGRCAEPHYIRCIKPNLKKRPADWDAQLVAHQVRYLGIVENVLVRRAGFAHRMPFSRFLGRYKMICRGTWPAPPAAQSPADSCAAILAAAHIVKAGYELGKTKVFLRAPASVFTLEDRRSRALHDVARILQGAYRSFAARRYRIKLREKSMAVFEGLKRRRGSWRLPFLGDYLDAAEAPEVTRMLLKAGEARVYFADRITHVNRNGKAQERILLISDRSVYVLAPTKWRVNVRVAFDELEGISLSTFADGFMVVHVGGGAKGGGAALLLQVQRKAEVVTMLVQEAGASVVCSDTIEFRSKRAGMFETSATETRTITFVESAATAGSAALLDEKSAATGQLRVLVPPVLGSKAELQIGKGGAAPAA</sequence>